<dbReference type="AlphaFoldDB" id="A0A8J2EHP2"/>
<organism evidence="3 4">
    <name type="scientific">Cotesia congregata</name>
    <name type="common">Parasitoid wasp</name>
    <name type="synonym">Apanteles congregatus</name>
    <dbReference type="NCBI Taxonomy" id="51543"/>
    <lineage>
        <taxon>Eukaryota</taxon>
        <taxon>Metazoa</taxon>
        <taxon>Ecdysozoa</taxon>
        <taxon>Arthropoda</taxon>
        <taxon>Hexapoda</taxon>
        <taxon>Insecta</taxon>
        <taxon>Pterygota</taxon>
        <taxon>Neoptera</taxon>
        <taxon>Endopterygota</taxon>
        <taxon>Hymenoptera</taxon>
        <taxon>Apocrita</taxon>
        <taxon>Ichneumonoidea</taxon>
        <taxon>Braconidae</taxon>
        <taxon>Microgastrinae</taxon>
        <taxon>Cotesia</taxon>
    </lineage>
</organism>
<dbReference type="EMBL" id="CAJNRD030001116">
    <property type="protein sequence ID" value="CAG5075892.1"/>
    <property type="molecule type" value="Genomic_DNA"/>
</dbReference>
<feature type="domain" description="EGF-like" evidence="2">
    <location>
        <begin position="588"/>
        <end position="624"/>
    </location>
</feature>
<feature type="domain" description="EGF-like" evidence="2">
    <location>
        <begin position="446"/>
        <end position="488"/>
    </location>
</feature>
<feature type="domain" description="EGF-like" evidence="2">
    <location>
        <begin position="539"/>
        <end position="581"/>
    </location>
</feature>
<dbReference type="InterPro" id="IPR006149">
    <property type="entry name" value="EB_dom"/>
</dbReference>
<proteinExistence type="predicted"/>
<feature type="domain" description="EGF-like" evidence="2">
    <location>
        <begin position="985"/>
        <end position="1027"/>
    </location>
</feature>
<feature type="domain" description="EGF-like" evidence="2">
    <location>
        <begin position="828"/>
        <end position="862"/>
    </location>
</feature>
<evidence type="ECO:0000259" key="2">
    <source>
        <dbReference type="SMART" id="SM00181"/>
    </source>
</evidence>
<feature type="domain" description="EGF-like" evidence="2">
    <location>
        <begin position="351"/>
        <end position="385"/>
    </location>
</feature>
<sequence>MNKKISVAGGLALLFIVNAVQKDALNQCANFGDACGLDLKRHCCDDSLKCAWSHSATEIHILIFGSYLLGELAILGGNCRTNEDCNYVLHSTCSSGICVCRQNNIRVSETKCMPLLNEFCWKEQCAPDNSLYSSIEVLMLSVMLGASCRDDEACTTIKFATCASNGTCACSERTVMIGPMLCSLLLEDTCGSNSECRVPNSECIDQKCQCKLRYIVASRAECKNAYVGMYCEDSSYCHSNIDNTQCVGHRCECSANYGPKNGNECLSLSRCDSDSDCKLKNFKCIDNECQCKPNYLLQEIKCLPRYLGGLCEVSSDCINIDYAVCKRNECTCENGFFPINRSQCGRGLTVECSKDEECIIINSQCMKNKCRCRDGYTQSSAKFCLPSEFSLNGVNVITVYANICTITEYFQGFCSTDDQCKSIPNSHCSKNNQCICRENAQQSSSACAPSLNQSCSIANQCITENSMCIDNVCQCRDGYISESNDKCIIMTPLSNNRILEYSEKSCVVSADCTAISNAMCSNKNKCVCKPHYVRSEQFKCSLQLEAYCQQDGDCITKNLTCFDEDCRCPKEFFQVSDNLCARGFIGQFCSADEDCDMITNGRCSEEKMCACKSGYAKFDALVCLPLIGEYCNEHKDCYVYNSNCVDNKCQCLENHMPLSNTKCLSKYVSRSCYDNVDCLAINYSHCSRYDLCVCNHNYMVDKRGFCKPALNGHCLESLQCQIANSQCINSKCQCMKNFVSGIYNNCIPSKCKIFCEKFFGTPLWHKTLTPVIRLNVHDLLLARLGKYCTSDGDCAAIKFSHCTGNKCVCKKNYETVDNAACKPLLNCFCTTDKDCIVENSYCIDNKCKCKPDYAMQSLSRCEPRVLGQTCETDSHCSFIQQGKCSPDNICVCSLDTFALDNKTCSPLLNTFCQFNEYELEFSHCVDYKYQCKLGYTAISSSQCINSNLLEPCERNDDCLELWHFECSKEKKCVCKADNVAVGNSTCLPLLGGICWQDDQCRAENSLCDDYHCRCKPNFISVASNKCVPDF</sequence>
<dbReference type="OrthoDB" id="504708at2759"/>
<gene>
    <name evidence="3" type="ORF">HICCMSTLAB_LOCUS1914</name>
</gene>
<feature type="domain" description="EGF-like" evidence="2">
    <location>
        <begin position="270"/>
        <end position="303"/>
    </location>
</feature>
<dbReference type="InterPro" id="IPR000742">
    <property type="entry name" value="EGF"/>
</dbReference>
<comment type="caution">
    <text evidence="3">The sequence shown here is derived from an EMBL/GenBank/DDBJ whole genome shotgun (WGS) entry which is preliminary data.</text>
</comment>
<dbReference type="Pfam" id="PF01683">
    <property type="entry name" value="EB"/>
    <property type="match status" value="1"/>
</dbReference>
<feature type="domain" description="EGF-like" evidence="2">
    <location>
        <begin position="713"/>
        <end position="747"/>
    </location>
</feature>
<accession>A0A8J2EHP2</accession>
<name>A0A8J2EHP2_COTCN</name>
<dbReference type="Proteomes" id="UP000786811">
    <property type="component" value="Unassembled WGS sequence"/>
</dbReference>
<evidence type="ECO:0000256" key="1">
    <source>
        <dbReference type="SAM" id="SignalP"/>
    </source>
</evidence>
<dbReference type="PANTHER" id="PTHR39069">
    <property type="entry name" value="ECDYSONE-INDUCIBLE GENE E1, ISOFORM A"/>
    <property type="match status" value="1"/>
</dbReference>
<feature type="domain" description="EGF-like" evidence="2">
    <location>
        <begin position="230"/>
        <end position="266"/>
    </location>
</feature>
<dbReference type="SMART" id="SM00181">
    <property type="entry name" value="EGF"/>
    <property type="match status" value="9"/>
</dbReference>
<protein>
    <submittedName>
        <fullName evidence="3">Similar to TNXB: Tenascin-X (Homo sapiens)</fullName>
    </submittedName>
</protein>
<feature type="signal peptide" evidence="1">
    <location>
        <begin position="1"/>
        <end position="19"/>
    </location>
</feature>
<evidence type="ECO:0000313" key="3">
    <source>
        <dbReference type="EMBL" id="CAG5075892.1"/>
    </source>
</evidence>
<reference evidence="3" key="1">
    <citation type="submission" date="2021-04" db="EMBL/GenBank/DDBJ databases">
        <authorList>
            <person name="Chebbi M.A.C M."/>
        </authorList>
    </citation>
    <scope>NUCLEOTIDE SEQUENCE</scope>
</reference>
<keyword evidence="1" id="KW-0732">Signal</keyword>
<dbReference type="PANTHER" id="PTHR39069:SF8">
    <property type="entry name" value="FI17111P1"/>
    <property type="match status" value="1"/>
</dbReference>
<feature type="chain" id="PRO_5035230353" evidence="1">
    <location>
        <begin position="20"/>
        <end position="1030"/>
    </location>
</feature>
<keyword evidence="4" id="KW-1185">Reference proteome</keyword>
<evidence type="ECO:0000313" key="4">
    <source>
        <dbReference type="Proteomes" id="UP000786811"/>
    </source>
</evidence>